<name>A0ACD3AM61_9AGAR</name>
<dbReference type="EMBL" id="ML208395">
    <property type="protein sequence ID" value="TFK66729.1"/>
    <property type="molecule type" value="Genomic_DNA"/>
</dbReference>
<reference evidence="1 2" key="1">
    <citation type="journal article" date="2019" name="Nat. Ecol. Evol.">
        <title>Megaphylogeny resolves global patterns of mushroom evolution.</title>
        <authorList>
            <person name="Varga T."/>
            <person name="Krizsan K."/>
            <person name="Foldi C."/>
            <person name="Dima B."/>
            <person name="Sanchez-Garcia M."/>
            <person name="Sanchez-Ramirez S."/>
            <person name="Szollosi G.J."/>
            <person name="Szarkandi J.G."/>
            <person name="Papp V."/>
            <person name="Albert L."/>
            <person name="Andreopoulos W."/>
            <person name="Angelini C."/>
            <person name="Antonin V."/>
            <person name="Barry K.W."/>
            <person name="Bougher N.L."/>
            <person name="Buchanan P."/>
            <person name="Buyck B."/>
            <person name="Bense V."/>
            <person name="Catcheside P."/>
            <person name="Chovatia M."/>
            <person name="Cooper J."/>
            <person name="Damon W."/>
            <person name="Desjardin D."/>
            <person name="Finy P."/>
            <person name="Geml J."/>
            <person name="Haridas S."/>
            <person name="Hughes K."/>
            <person name="Justo A."/>
            <person name="Karasinski D."/>
            <person name="Kautmanova I."/>
            <person name="Kiss B."/>
            <person name="Kocsube S."/>
            <person name="Kotiranta H."/>
            <person name="LaButti K.M."/>
            <person name="Lechner B.E."/>
            <person name="Liimatainen K."/>
            <person name="Lipzen A."/>
            <person name="Lukacs Z."/>
            <person name="Mihaltcheva S."/>
            <person name="Morgado L.N."/>
            <person name="Niskanen T."/>
            <person name="Noordeloos M.E."/>
            <person name="Ohm R.A."/>
            <person name="Ortiz-Santana B."/>
            <person name="Ovrebo C."/>
            <person name="Racz N."/>
            <person name="Riley R."/>
            <person name="Savchenko A."/>
            <person name="Shiryaev A."/>
            <person name="Soop K."/>
            <person name="Spirin V."/>
            <person name="Szebenyi C."/>
            <person name="Tomsovsky M."/>
            <person name="Tulloss R.E."/>
            <person name="Uehling J."/>
            <person name="Grigoriev I.V."/>
            <person name="Vagvolgyi C."/>
            <person name="Papp T."/>
            <person name="Martin F.M."/>
            <person name="Miettinen O."/>
            <person name="Hibbett D.S."/>
            <person name="Nagy L.G."/>
        </authorList>
    </citation>
    <scope>NUCLEOTIDE SEQUENCE [LARGE SCALE GENOMIC DNA]</scope>
    <source>
        <strain evidence="1 2">NL-1719</strain>
    </source>
</reference>
<gene>
    <name evidence="1" type="ORF">BDN72DRAFT_899558</name>
</gene>
<evidence type="ECO:0000313" key="2">
    <source>
        <dbReference type="Proteomes" id="UP000308600"/>
    </source>
</evidence>
<evidence type="ECO:0000313" key="1">
    <source>
        <dbReference type="EMBL" id="TFK66729.1"/>
    </source>
</evidence>
<proteinExistence type="predicted"/>
<dbReference type="Proteomes" id="UP000308600">
    <property type="component" value="Unassembled WGS sequence"/>
</dbReference>
<sequence>MSKMGTYTFITPYTHPPGPLPPLHPVSGSGPGPIPYPFPHHHSQPLVPPPPPPPITLPSPSSLRLAPRLEYSCPVFATPEPKMKATLGYQVREEAEAGVVETAHWEGQIAGSKDLATPLLSGVSLLSFQWRVNVLFR</sequence>
<protein>
    <submittedName>
        <fullName evidence="1">Uncharacterized protein</fullName>
    </submittedName>
</protein>
<keyword evidence="2" id="KW-1185">Reference proteome</keyword>
<organism evidence="1 2">
    <name type="scientific">Pluteus cervinus</name>
    <dbReference type="NCBI Taxonomy" id="181527"/>
    <lineage>
        <taxon>Eukaryota</taxon>
        <taxon>Fungi</taxon>
        <taxon>Dikarya</taxon>
        <taxon>Basidiomycota</taxon>
        <taxon>Agaricomycotina</taxon>
        <taxon>Agaricomycetes</taxon>
        <taxon>Agaricomycetidae</taxon>
        <taxon>Agaricales</taxon>
        <taxon>Pluteineae</taxon>
        <taxon>Pluteaceae</taxon>
        <taxon>Pluteus</taxon>
    </lineage>
</organism>
<accession>A0ACD3AM61</accession>